<evidence type="ECO:0000256" key="2">
    <source>
        <dbReference type="SAM" id="SignalP"/>
    </source>
</evidence>
<sequence>MKKINSILKTLFVCLFTVVIVGANTTFVSFATEVGAPAEEAATEAPATAETAPEVVKAEGSAIAIVEVESYTIDGGMLEAGKDVTVNLNLHNTSDSSSATSIIMTMSSASGMIYPVYGTDNQIYVGTIGAAKTKTISVPVTVSSFFRGDSVDITCQFDYITSNNKMGNTSTIVIPASGGTTLGVKSIDLSSHAIVNGKSLLSFRYANNSEVNITDAKLVIDGNVSKSGKTIKLDTAYAGKSYNKDFYVTFVEAGDQEISVKLEYTDVDGSEVSTDLGTYRILVSKETEEDVVVTPNRMLSLAGKAVGVLVLLGAACVTVIYVKKH</sequence>
<organism evidence="3 4">
    <name type="scientific">Pseudobutyrivibrio ruminis</name>
    <dbReference type="NCBI Taxonomy" id="46206"/>
    <lineage>
        <taxon>Bacteria</taxon>
        <taxon>Bacillati</taxon>
        <taxon>Bacillota</taxon>
        <taxon>Clostridia</taxon>
        <taxon>Lachnospirales</taxon>
        <taxon>Lachnospiraceae</taxon>
        <taxon>Pseudobutyrivibrio</taxon>
    </lineage>
</organism>
<evidence type="ECO:0000313" key="3">
    <source>
        <dbReference type="EMBL" id="MBE5920389.1"/>
    </source>
</evidence>
<feature type="chain" id="PRO_5039017814" evidence="2">
    <location>
        <begin position="32"/>
        <end position="325"/>
    </location>
</feature>
<protein>
    <submittedName>
        <fullName evidence="3">Uncharacterized protein</fullName>
    </submittedName>
</protein>
<dbReference type="AlphaFoldDB" id="A0A927UDL1"/>
<evidence type="ECO:0000256" key="1">
    <source>
        <dbReference type="SAM" id="Phobius"/>
    </source>
</evidence>
<feature type="signal peptide" evidence="2">
    <location>
        <begin position="1"/>
        <end position="31"/>
    </location>
</feature>
<keyword evidence="1" id="KW-0472">Membrane</keyword>
<keyword evidence="2" id="KW-0732">Signal</keyword>
<gene>
    <name evidence="3" type="ORF">E7272_11185</name>
</gene>
<evidence type="ECO:0000313" key="4">
    <source>
        <dbReference type="Proteomes" id="UP000766246"/>
    </source>
</evidence>
<keyword evidence="1" id="KW-0812">Transmembrane</keyword>
<reference evidence="3" key="1">
    <citation type="submission" date="2019-04" db="EMBL/GenBank/DDBJ databases">
        <title>Evolution of Biomass-Degrading Anaerobic Consortia Revealed by Metagenomics.</title>
        <authorList>
            <person name="Peng X."/>
        </authorList>
    </citation>
    <scope>NUCLEOTIDE SEQUENCE</scope>
    <source>
        <strain evidence="3">SIG311</strain>
    </source>
</reference>
<dbReference type="EMBL" id="SVER01000031">
    <property type="protein sequence ID" value="MBE5920389.1"/>
    <property type="molecule type" value="Genomic_DNA"/>
</dbReference>
<proteinExistence type="predicted"/>
<name>A0A927UDL1_9FIRM</name>
<comment type="caution">
    <text evidence="3">The sequence shown here is derived from an EMBL/GenBank/DDBJ whole genome shotgun (WGS) entry which is preliminary data.</text>
</comment>
<feature type="transmembrane region" description="Helical" evidence="1">
    <location>
        <begin position="301"/>
        <end position="322"/>
    </location>
</feature>
<dbReference type="Proteomes" id="UP000766246">
    <property type="component" value="Unassembled WGS sequence"/>
</dbReference>
<accession>A0A927UDL1</accession>
<keyword evidence="1" id="KW-1133">Transmembrane helix</keyword>